<name>A0AAN0K7Y4_9ACTN</name>
<dbReference type="AlphaFoldDB" id="A0AAN0K7Y4"/>
<keyword evidence="2" id="KW-1185">Reference proteome</keyword>
<dbReference type="Proteomes" id="UP001431656">
    <property type="component" value="Chromosome"/>
</dbReference>
<proteinExistence type="predicted"/>
<dbReference type="KEGG" id="broo:brsh051_12820"/>
<reference evidence="1" key="1">
    <citation type="journal article" date="2024" name="Int. J. Syst. Evol. Microbiol.">
        <title>Brooklawnia propionicigenes sp. nov., a facultatively anaerobic, propionate-producing bacterium isolated from a methanogenic reactor treating waste from cattle farms.</title>
        <authorList>
            <person name="Akita Y."/>
            <person name="Ueki A."/>
            <person name="Tonouchi A."/>
            <person name="Sugawara Y."/>
            <person name="Honma S."/>
            <person name="Kaku N."/>
            <person name="Ueki K."/>
        </authorList>
    </citation>
    <scope>NUCLEOTIDE SEQUENCE</scope>
    <source>
        <strain evidence="1">SH051</strain>
    </source>
</reference>
<dbReference type="EMBL" id="AP028056">
    <property type="protein sequence ID" value="BEH02001.1"/>
    <property type="molecule type" value="Genomic_DNA"/>
</dbReference>
<protein>
    <submittedName>
        <fullName evidence="1">Uncharacterized protein</fullName>
    </submittedName>
</protein>
<accession>A0AAN0K7Y4</accession>
<organism evidence="1 2">
    <name type="scientific">Brooklawnia propionicigenes</name>
    <dbReference type="NCBI Taxonomy" id="3041175"/>
    <lineage>
        <taxon>Bacteria</taxon>
        <taxon>Bacillati</taxon>
        <taxon>Actinomycetota</taxon>
        <taxon>Actinomycetes</taxon>
        <taxon>Propionibacteriales</taxon>
        <taxon>Propionibacteriaceae</taxon>
        <taxon>Brooklawnia</taxon>
    </lineage>
</organism>
<evidence type="ECO:0000313" key="1">
    <source>
        <dbReference type="EMBL" id="BEH02001.1"/>
    </source>
</evidence>
<gene>
    <name evidence="1" type="ORF">brsh051_12820</name>
</gene>
<evidence type="ECO:0000313" key="2">
    <source>
        <dbReference type="Proteomes" id="UP001431656"/>
    </source>
</evidence>
<sequence>MKSGVLQKLQDLAQRVFFNLEGIDVWSAVSRVAPGKGGATDWELLQIQKGDFVNLEFRQGVQRAGNPFR</sequence>